<reference evidence="1" key="1">
    <citation type="submission" date="2023-04" db="EMBL/GenBank/DDBJ databases">
        <title>Black Yeasts Isolated from many extreme environments.</title>
        <authorList>
            <person name="Coleine C."/>
            <person name="Stajich J.E."/>
            <person name="Selbmann L."/>
        </authorList>
    </citation>
    <scope>NUCLEOTIDE SEQUENCE</scope>
    <source>
        <strain evidence="1">CCFEE 5312</strain>
    </source>
</reference>
<keyword evidence="2" id="KW-1185">Reference proteome</keyword>
<comment type="caution">
    <text evidence="1">The sequence shown here is derived from an EMBL/GenBank/DDBJ whole genome shotgun (WGS) entry which is preliminary data.</text>
</comment>
<evidence type="ECO:0000313" key="1">
    <source>
        <dbReference type="EMBL" id="KAK3051758.1"/>
    </source>
</evidence>
<gene>
    <name evidence="1" type="ORF">LTR09_007058</name>
</gene>
<name>A0AAJ0DJS4_9PEZI</name>
<organism evidence="1 2">
    <name type="scientific">Extremus antarcticus</name>
    <dbReference type="NCBI Taxonomy" id="702011"/>
    <lineage>
        <taxon>Eukaryota</taxon>
        <taxon>Fungi</taxon>
        <taxon>Dikarya</taxon>
        <taxon>Ascomycota</taxon>
        <taxon>Pezizomycotina</taxon>
        <taxon>Dothideomycetes</taxon>
        <taxon>Dothideomycetidae</taxon>
        <taxon>Mycosphaerellales</taxon>
        <taxon>Extremaceae</taxon>
        <taxon>Extremus</taxon>
    </lineage>
</organism>
<dbReference type="EMBL" id="JAWDJX010000024">
    <property type="protein sequence ID" value="KAK3051758.1"/>
    <property type="molecule type" value="Genomic_DNA"/>
</dbReference>
<sequence>MQKQIHPRLSRHEQLPAELQDQIFRYVVVEPTDLRLAVRLVSSGEDARFPGDQAAWKHVASPPPEPSIAWASRSLRAHVLPIYFAENTFMLGHSSDIWDGCELPSNLDSILISLRPWLETIERYAKDTAQVGVEGDDLYSQHEGYLYATVHRQRGLTYRLDLLLEDHSHRARYPEQLAESFVWAEETKLNAMIELLLRTCEEIYDKDGYGTCCADLKQTPEW</sequence>
<evidence type="ECO:0008006" key="3">
    <source>
        <dbReference type="Google" id="ProtNLM"/>
    </source>
</evidence>
<accession>A0AAJ0DJS4</accession>
<protein>
    <recommendedName>
        <fullName evidence="3">F-box domain-containing protein</fullName>
    </recommendedName>
</protein>
<dbReference type="Proteomes" id="UP001271007">
    <property type="component" value="Unassembled WGS sequence"/>
</dbReference>
<evidence type="ECO:0000313" key="2">
    <source>
        <dbReference type="Proteomes" id="UP001271007"/>
    </source>
</evidence>
<dbReference type="AlphaFoldDB" id="A0AAJ0DJS4"/>
<proteinExistence type="predicted"/>